<dbReference type="RefSeq" id="WP_111572086.1">
    <property type="nucleotide sequence ID" value="NZ_SODA01000002.1"/>
</dbReference>
<sequence length="188" mass="21718">MMPEFIDFTKSLFPSIDPYIADEVKESLKQFEENGGRYKCFTNHSFSFLSQGDILDKLKFIKISEGGQIIEKELKALLLSNTCDAENDDVLLFAPLIPLANLKVNHDTLKKNRIYKLLYFPGHRYDDYVVDLSLVSSFSKGLINKLLNNEIIQKEASLSDFGYYLFLAKLTVHFMRPEDTEVQEMREV</sequence>
<reference evidence="1 2" key="1">
    <citation type="submission" date="2019-03" db="EMBL/GenBank/DDBJ databases">
        <title>Subsurface microbial communities from deep shales in Ohio and West Virginia, USA.</title>
        <authorList>
            <person name="Wrighton K."/>
        </authorList>
    </citation>
    <scope>NUCLEOTIDE SEQUENCE [LARGE SCALE GENOMIC DNA]</scope>
    <source>
        <strain evidence="1 2">MSL9.2</strain>
    </source>
</reference>
<name>A0A4V3G5X9_9FIRM</name>
<protein>
    <submittedName>
        <fullName evidence="1">Uncharacterized protein</fullName>
    </submittedName>
</protein>
<evidence type="ECO:0000313" key="1">
    <source>
        <dbReference type="EMBL" id="TDW07254.1"/>
    </source>
</evidence>
<accession>A0A4V3G5X9</accession>
<evidence type="ECO:0000313" key="2">
    <source>
        <dbReference type="Proteomes" id="UP000294697"/>
    </source>
</evidence>
<dbReference type="EMBL" id="SODA01000002">
    <property type="protein sequence ID" value="TDW07254.1"/>
    <property type="molecule type" value="Genomic_DNA"/>
</dbReference>
<dbReference type="Proteomes" id="UP000294697">
    <property type="component" value="Unassembled WGS sequence"/>
</dbReference>
<dbReference type="AlphaFoldDB" id="A0A4V3G5X9"/>
<proteinExistence type="predicted"/>
<organism evidence="1 2">
    <name type="scientific">Halanaerobium saccharolyticum</name>
    <dbReference type="NCBI Taxonomy" id="43595"/>
    <lineage>
        <taxon>Bacteria</taxon>
        <taxon>Bacillati</taxon>
        <taxon>Bacillota</taxon>
        <taxon>Clostridia</taxon>
        <taxon>Halanaerobiales</taxon>
        <taxon>Halanaerobiaceae</taxon>
        <taxon>Halanaerobium</taxon>
    </lineage>
</organism>
<dbReference type="OrthoDB" id="2966644at2"/>
<gene>
    <name evidence="1" type="ORF">C8C77_10254</name>
</gene>
<comment type="caution">
    <text evidence="1">The sequence shown here is derived from an EMBL/GenBank/DDBJ whole genome shotgun (WGS) entry which is preliminary data.</text>
</comment>